<reference evidence="2" key="1">
    <citation type="submission" date="2022-10" db="EMBL/GenBank/DDBJ databases">
        <title>Determination and structural analysis of whole genome sequence of Sarocladium strictum F4-1.</title>
        <authorList>
            <person name="Hu L."/>
            <person name="Jiang Y."/>
        </authorList>
    </citation>
    <scope>NUCLEOTIDE SEQUENCE</scope>
    <source>
        <strain evidence="2">F4-1</strain>
    </source>
</reference>
<dbReference type="AlphaFoldDB" id="A0AA39GMX7"/>
<accession>A0AA39GMX7</accession>
<sequence length="172" mass="19283">MYGSYGSYSSMTSGAMSIAMDITPSSLRSHDATCAFPSWPRRSSLGESDSDDSSYSRPTAFLSDDDLFFCTSNVNADPFDESAASSSSSASSARSSLEMEREMDLQQRERERAQREQFLRQAILDKERERRRHQQAMMRRAQMGGQRKASPSKKSSSSQKNNKLTSIAEMKE</sequence>
<feature type="compositionally biased region" description="Low complexity" evidence="1">
    <location>
        <begin position="82"/>
        <end position="96"/>
    </location>
</feature>
<organism evidence="2 3">
    <name type="scientific">Sarocladium strictum</name>
    <name type="common">Black bundle disease fungus</name>
    <name type="synonym">Acremonium strictum</name>
    <dbReference type="NCBI Taxonomy" id="5046"/>
    <lineage>
        <taxon>Eukaryota</taxon>
        <taxon>Fungi</taxon>
        <taxon>Dikarya</taxon>
        <taxon>Ascomycota</taxon>
        <taxon>Pezizomycotina</taxon>
        <taxon>Sordariomycetes</taxon>
        <taxon>Hypocreomycetidae</taxon>
        <taxon>Hypocreales</taxon>
        <taxon>Sarocladiaceae</taxon>
        <taxon>Sarocladium</taxon>
    </lineage>
</organism>
<comment type="caution">
    <text evidence="2">The sequence shown here is derived from an EMBL/GenBank/DDBJ whole genome shotgun (WGS) entry which is preliminary data.</text>
</comment>
<dbReference type="EMBL" id="JAPDFR010000002">
    <property type="protein sequence ID" value="KAK0389924.1"/>
    <property type="molecule type" value="Genomic_DNA"/>
</dbReference>
<protein>
    <submittedName>
        <fullName evidence="2">Uncharacterized protein</fullName>
    </submittedName>
</protein>
<evidence type="ECO:0000313" key="3">
    <source>
        <dbReference type="Proteomes" id="UP001175261"/>
    </source>
</evidence>
<evidence type="ECO:0000313" key="2">
    <source>
        <dbReference type="EMBL" id="KAK0389924.1"/>
    </source>
</evidence>
<feature type="compositionally biased region" description="Basic and acidic residues" evidence="1">
    <location>
        <begin position="97"/>
        <end position="128"/>
    </location>
</feature>
<evidence type="ECO:0000256" key="1">
    <source>
        <dbReference type="SAM" id="MobiDB-lite"/>
    </source>
</evidence>
<name>A0AA39GMX7_SARSR</name>
<feature type="compositionally biased region" description="Low complexity" evidence="1">
    <location>
        <begin position="135"/>
        <end position="166"/>
    </location>
</feature>
<gene>
    <name evidence="2" type="ORF">NLU13_3497</name>
</gene>
<feature type="region of interest" description="Disordered" evidence="1">
    <location>
        <begin position="79"/>
        <end position="172"/>
    </location>
</feature>
<keyword evidence="3" id="KW-1185">Reference proteome</keyword>
<feature type="region of interest" description="Disordered" evidence="1">
    <location>
        <begin position="37"/>
        <end position="57"/>
    </location>
</feature>
<dbReference type="Proteomes" id="UP001175261">
    <property type="component" value="Unassembled WGS sequence"/>
</dbReference>
<proteinExistence type="predicted"/>
<feature type="compositionally biased region" description="Low complexity" evidence="1">
    <location>
        <begin position="41"/>
        <end position="57"/>
    </location>
</feature>